<dbReference type="AlphaFoldDB" id="A0A3B1BI55"/>
<sequence length="410" mass="47498">MFMKKFRKVVPILTHSIMDKIKIKIVSKHIICGHGTTEIRCYQPAKYMKSIGWDVVLGQLYHIVPNGENVIIVHRVLMDDYTRLFLQYAKLSGSLLIYDTDDLIFNRTGVKDLDTARDWYRRNVDLYATAVSYCDLVSVSTLRLKSHARELNSEVNVIRNALSEKYLYDAEIVYDYRQSKPASSITIGYMSGSRSHDCDFAVVESALFRILDERPDVRLVIYGELDFSRELLKYGEQFEHRNFVEYEKYPYVFQDVDINIIPLRIDSEFCQSKSEIKYIEAAACGVPSIASPTQVHKEVITHGENGLLSDDHEWYEQLIQYIDDGNLRLLNGVNAREHIQNKYSPEVRASDWSNLIESYLDRTSLISISPHVRLYLIILKARMLMMIARRKTRAYLSACKKMLLQSSLVS</sequence>
<reference evidence="1" key="1">
    <citation type="submission" date="2018-06" db="EMBL/GenBank/DDBJ databases">
        <authorList>
            <person name="Zhirakovskaya E."/>
        </authorList>
    </citation>
    <scope>NUCLEOTIDE SEQUENCE</scope>
</reference>
<dbReference type="PANTHER" id="PTHR12526:SF630">
    <property type="entry name" value="GLYCOSYLTRANSFERASE"/>
    <property type="match status" value="1"/>
</dbReference>
<name>A0A3B1BI55_9ZZZZ</name>
<dbReference type="CDD" id="cd03801">
    <property type="entry name" value="GT4_PimA-like"/>
    <property type="match status" value="1"/>
</dbReference>
<evidence type="ECO:0000313" key="1">
    <source>
        <dbReference type="EMBL" id="VAX11773.1"/>
    </source>
</evidence>
<dbReference type="Gene3D" id="3.40.50.2000">
    <property type="entry name" value="Glycogen Phosphorylase B"/>
    <property type="match status" value="1"/>
</dbReference>
<proteinExistence type="predicted"/>
<evidence type="ECO:0008006" key="2">
    <source>
        <dbReference type="Google" id="ProtNLM"/>
    </source>
</evidence>
<dbReference type="EMBL" id="UOFX01000091">
    <property type="protein sequence ID" value="VAX11773.1"/>
    <property type="molecule type" value="Genomic_DNA"/>
</dbReference>
<accession>A0A3B1BI55</accession>
<gene>
    <name evidence="1" type="ORF">MNBD_GAMMA26-1250</name>
</gene>
<dbReference type="PANTHER" id="PTHR12526">
    <property type="entry name" value="GLYCOSYLTRANSFERASE"/>
    <property type="match status" value="1"/>
</dbReference>
<dbReference type="SUPFAM" id="SSF53756">
    <property type="entry name" value="UDP-Glycosyltransferase/glycogen phosphorylase"/>
    <property type="match status" value="1"/>
</dbReference>
<protein>
    <recommendedName>
        <fullName evidence="2">Glycosyl transferase family 1 domain-containing protein</fullName>
    </recommendedName>
</protein>
<dbReference type="Pfam" id="PF13692">
    <property type="entry name" value="Glyco_trans_1_4"/>
    <property type="match status" value="1"/>
</dbReference>
<organism evidence="1">
    <name type="scientific">hydrothermal vent metagenome</name>
    <dbReference type="NCBI Taxonomy" id="652676"/>
    <lineage>
        <taxon>unclassified sequences</taxon>
        <taxon>metagenomes</taxon>
        <taxon>ecological metagenomes</taxon>
    </lineage>
</organism>